<dbReference type="Gene3D" id="3.30.1490.100">
    <property type="entry name" value="DNA polymerase, Y-family, little finger domain"/>
    <property type="match status" value="1"/>
</dbReference>
<accession>A0A8J6NWQ3</accession>
<evidence type="ECO:0000256" key="11">
    <source>
        <dbReference type="ARBA" id="ARBA00022842"/>
    </source>
</evidence>
<name>A0A8J6NWQ3_9BACT</name>
<dbReference type="GO" id="GO:0006261">
    <property type="term" value="P:DNA-templated DNA replication"/>
    <property type="evidence" value="ECO:0007669"/>
    <property type="project" value="UniProtKB-UniRule"/>
</dbReference>
<dbReference type="PANTHER" id="PTHR11076:SF33">
    <property type="entry name" value="DNA POLYMERASE KAPPA"/>
    <property type="match status" value="1"/>
</dbReference>
<dbReference type="Gene3D" id="1.10.150.20">
    <property type="entry name" value="5' to 3' exonuclease, C-terminal subdomain"/>
    <property type="match status" value="1"/>
</dbReference>
<evidence type="ECO:0000256" key="2">
    <source>
        <dbReference type="ARBA" id="ARBA00010945"/>
    </source>
</evidence>
<dbReference type="GO" id="GO:0009432">
    <property type="term" value="P:SOS response"/>
    <property type="evidence" value="ECO:0007669"/>
    <property type="project" value="TreeGrafter"/>
</dbReference>
<dbReference type="CDD" id="cd03586">
    <property type="entry name" value="PolY_Pol_IV_kappa"/>
    <property type="match status" value="1"/>
</dbReference>
<organism evidence="18 19">
    <name type="scientific">Candidatus Desulfatibia vada</name>
    <dbReference type="NCBI Taxonomy" id="2841696"/>
    <lineage>
        <taxon>Bacteria</taxon>
        <taxon>Pseudomonadati</taxon>
        <taxon>Thermodesulfobacteriota</taxon>
        <taxon>Desulfobacteria</taxon>
        <taxon>Desulfobacterales</taxon>
        <taxon>Desulfobacterales incertae sedis</taxon>
        <taxon>Candidatus Desulfatibia</taxon>
    </lineage>
</organism>
<evidence type="ECO:0000259" key="17">
    <source>
        <dbReference type="PROSITE" id="PS50173"/>
    </source>
</evidence>
<dbReference type="InterPro" id="IPR001126">
    <property type="entry name" value="UmuC"/>
</dbReference>
<dbReference type="EC" id="2.7.7.7" evidence="16"/>
<evidence type="ECO:0000256" key="13">
    <source>
        <dbReference type="ARBA" id="ARBA00023125"/>
    </source>
</evidence>
<feature type="site" description="Substrate discrimination" evidence="16">
    <location>
        <position position="11"/>
    </location>
</feature>
<dbReference type="InterPro" id="IPR017961">
    <property type="entry name" value="DNA_pol_Y-fam_little_finger"/>
</dbReference>
<evidence type="ECO:0000313" key="19">
    <source>
        <dbReference type="Proteomes" id="UP000605201"/>
    </source>
</evidence>
<keyword evidence="4 16" id="KW-0515">Mutator protein</keyword>
<evidence type="ECO:0000256" key="8">
    <source>
        <dbReference type="ARBA" id="ARBA00022705"/>
    </source>
</evidence>
<evidence type="ECO:0000313" key="18">
    <source>
        <dbReference type="EMBL" id="MBC8434143.1"/>
    </source>
</evidence>
<dbReference type="Gene3D" id="3.40.1170.60">
    <property type="match status" value="1"/>
</dbReference>
<dbReference type="FunFam" id="3.30.1490.100:FF:000004">
    <property type="entry name" value="DNA polymerase IV"/>
    <property type="match status" value="1"/>
</dbReference>
<dbReference type="InterPro" id="IPR036775">
    <property type="entry name" value="DNA_pol_Y-fam_lit_finger_sf"/>
</dbReference>
<dbReference type="GO" id="GO:0042276">
    <property type="term" value="P:error-prone translesion synthesis"/>
    <property type="evidence" value="ECO:0007669"/>
    <property type="project" value="TreeGrafter"/>
</dbReference>
<comment type="subunit">
    <text evidence="3 16">Monomer.</text>
</comment>
<evidence type="ECO:0000256" key="12">
    <source>
        <dbReference type="ARBA" id="ARBA00022932"/>
    </source>
</evidence>
<proteinExistence type="inferred from homology"/>
<dbReference type="SUPFAM" id="SSF56672">
    <property type="entry name" value="DNA/RNA polymerases"/>
    <property type="match status" value="1"/>
</dbReference>
<dbReference type="HAMAP" id="MF_01113">
    <property type="entry name" value="DNApol_IV"/>
    <property type="match status" value="1"/>
</dbReference>
<evidence type="ECO:0000256" key="14">
    <source>
        <dbReference type="ARBA" id="ARBA00023204"/>
    </source>
</evidence>
<dbReference type="GO" id="GO:0006281">
    <property type="term" value="P:DNA repair"/>
    <property type="evidence" value="ECO:0007669"/>
    <property type="project" value="UniProtKB-UniRule"/>
</dbReference>
<dbReference type="NCBIfam" id="NF002882">
    <property type="entry name" value="PRK03348.1"/>
    <property type="match status" value="1"/>
</dbReference>
<evidence type="ECO:0000256" key="9">
    <source>
        <dbReference type="ARBA" id="ARBA00022723"/>
    </source>
</evidence>
<keyword evidence="12 16" id="KW-0239">DNA-directed DNA polymerase</keyword>
<evidence type="ECO:0000256" key="4">
    <source>
        <dbReference type="ARBA" id="ARBA00022457"/>
    </source>
</evidence>
<keyword evidence="5 16" id="KW-0963">Cytoplasm</keyword>
<dbReference type="PROSITE" id="PS50173">
    <property type="entry name" value="UMUC"/>
    <property type="match status" value="1"/>
</dbReference>
<keyword evidence="9 16" id="KW-0479">Metal-binding</keyword>
<dbReference type="Pfam" id="PF21999">
    <property type="entry name" value="IMS_HHH_1"/>
    <property type="match status" value="1"/>
</dbReference>
<keyword evidence="6 16" id="KW-0808">Transferase</keyword>
<dbReference type="InterPro" id="IPR022880">
    <property type="entry name" value="DNApol_IV"/>
</dbReference>
<dbReference type="InterPro" id="IPR053848">
    <property type="entry name" value="IMS_HHH_1"/>
</dbReference>
<keyword evidence="14 16" id="KW-0234">DNA repair</keyword>
<comment type="caution">
    <text evidence="18">The sequence shown here is derived from an EMBL/GenBank/DDBJ whole genome shotgun (WGS) entry which is preliminary data.</text>
</comment>
<dbReference type="Proteomes" id="UP000605201">
    <property type="component" value="Unassembled WGS sequence"/>
</dbReference>
<evidence type="ECO:0000256" key="3">
    <source>
        <dbReference type="ARBA" id="ARBA00011245"/>
    </source>
</evidence>
<gene>
    <name evidence="16" type="primary">dinB</name>
    <name evidence="18" type="ORF">H8D96_19725</name>
</gene>
<dbReference type="PANTHER" id="PTHR11076">
    <property type="entry name" value="DNA REPAIR POLYMERASE UMUC / TRANSFERASE FAMILY MEMBER"/>
    <property type="match status" value="1"/>
</dbReference>
<feature type="active site" evidence="16">
    <location>
        <position position="101"/>
    </location>
</feature>
<feature type="domain" description="UmuC" evidence="17">
    <location>
        <begin position="2"/>
        <end position="182"/>
    </location>
</feature>
<comment type="catalytic activity">
    <reaction evidence="15 16">
        <text>DNA(n) + a 2'-deoxyribonucleoside 5'-triphosphate = DNA(n+1) + diphosphate</text>
        <dbReference type="Rhea" id="RHEA:22508"/>
        <dbReference type="Rhea" id="RHEA-COMP:17339"/>
        <dbReference type="Rhea" id="RHEA-COMP:17340"/>
        <dbReference type="ChEBI" id="CHEBI:33019"/>
        <dbReference type="ChEBI" id="CHEBI:61560"/>
        <dbReference type="ChEBI" id="CHEBI:173112"/>
        <dbReference type="EC" id="2.7.7.7"/>
    </reaction>
</comment>
<dbReference type="EMBL" id="JACNIG010000390">
    <property type="protein sequence ID" value="MBC8434143.1"/>
    <property type="molecule type" value="Genomic_DNA"/>
</dbReference>
<sequence length="390" mass="43362">MILHIDMDAFYASVEQLDNPRLKGECVIVGGLSNRSVVSAASYEARKFGVHSAMPMFQARQKCPQGIFIRPRMERYKSVSKKIMALLCECSPRVEVVSIDEAYVDITGCSRLLGEPHEIAAHIKQKIKETVNLTCSVGVGPGKFIAKIASDLEKPDGLTIFMPEQVSQFLEKLPVYKVPGVGKTTLKQLEHMGINTLGDVSKYPEKSLLKQLGKFGRRLKALSAGMDDSPVMPFSRRKSVSSEETLLSDIDDKKVLNNYILEQAESVARQLRKERVKAKTVTLKIKHADFKQVTRSATLPVPTQSSETIYQTASRLLDQYRIKTKIRLIGVGASGLRADSAPAQMSLFKDLKSNNDNWEKVDKTVDSITAKYGKDVIKRGSLTKSSHELE</sequence>
<keyword evidence="7 16" id="KW-0548">Nucleotidyltransferase</keyword>
<keyword evidence="10 16" id="KW-0227">DNA damage</keyword>
<reference evidence="18 19" key="1">
    <citation type="submission" date="2020-08" db="EMBL/GenBank/DDBJ databases">
        <title>Bridging the membrane lipid divide: bacteria of the FCB group superphylum have the potential to synthesize archaeal ether lipids.</title>
        <authorList>
            <person name="Villanueva L."/>
            <person name="Von Meijenfeldt F.A.B."/>
            <person name="Westbye A.B."/>
            <person name="Yadav S."/>
            <person name="Hopmans E.C."/>
            <person name="Dutilh B.E."/>
            <person name="Sinninghe Damste J.S."/>
        </authorList>
    </citation>
    <scope>NUCLEOTIDE SEQUENCE [LARGE SCALE GENOMIC DNA]</scope>
    <source>
        <strain evidence="18">NIOZ-UU17</strain>
    </source>
</reference>
<protein>
    <recommendedName>
        <fullName evidence="16">DNA polymerase IV</fullName>
        <shortName evidence="16">Pol IV</shortName>
        <ecNumber evidence="16">2.7.7.7</ecNumber>
    </recommendedName>
</protein>
<dbReference type="GO" id="GO:0005829">
    <property type="term" value="C:cytosol"/>
    <property type="evidence" value="ECO:0007669"/>
    <property type="project" value="TreeGrafter"/>
</dbReference>
<evidence type="ECO:0000256" key="10">
    <source>
        <dbReference type="ARBA" id="ARBA00022763"/>
    </source>
</evidence>
<evidence type="ECO:0000256" key="6">
    <source>
        <dbReference type="ARBA" id="ARBA00022679"/>
    </source>
</evidence>
<feature type="binding site" evidence="16">
    <location>
        <position position="6"/>
    </location>
    <ligand>
        <name>Mg(2+)</name>
        <dbReference type="ChEBI" id="CHEBI:18420"/>
    </ligand>
</feature>
<dbReference type="Pfam" id="PF11799">
    <property type="entry name" value="IMS_C"/>
    <property type="match status" value="1"/>
</dbReference>
<evidence type="ECO:0000256" key="1">
    <source>
        <dbReference type="ARBA" id="ARBA00004496"/>
    </source>
</evidence>
<dbReference type="FunFam" id="3.40.1170.60:FF:000001">
    <property type="entry name" value="DNA polymerase IV"/>
    <property type="match status" value="1"/>
</dbReference>
<dbReference type="NCBIfam" id="NF002677">
    <property type="entry name" value="PRK02406.1"/>
    <property type="match status" value="1"/>
</dbReference>
<dbReference type="AlphaFoldDB" id="A0A8J6NWQ3"/>
<dbReference type="GO" id="GO:0000287">
    <property type="term" value="F:magnesium ion binding"/>
    <property type="evidence" value="ECO:0007669"/>
    <property type="project" value="UniProtKB-UniRule"/>
</dbReference>
<dbReference type="Pfam" id="PF00817">
    <property type="entry name" value="IMS"/>
    <property type="match status" value="1"/>
</dbReference>
<dbReference type="InterPro" id="IPR043502">
    <property type="entry name" value="DNA/RNA_pol_sf"/>
</dbReference>
<feature type="binding site" evidence="16">
    <location>
        <position position="100"/>
    </location>
    <ligand>
        <name>Mg(2+)</name>
        <dbReference type="ChEBI" id="CHEBI:18420"/>
    </ligand>
</feature>
<keyword evidence="11 16" id="KW-0460">Magnesium</keyword>
<dbReference type="SUPFAM" id="SSF100879">
    <property type="entry name" value="Lesion bypass DNA polymerase (Y-family), little finger domain"/>
    <property type="match status" value="1"/>
</dbReference>
<dbReference type="NCBIfam" id="NF002751">
    <property type="entry name" value="PRK02794.1"/>
    <property type="match status" value="1"/>
</dbReference>
<evidence type="ECO:0000256" key="7">
    <source>
        <dbReference type="ARBA" id="ARBA00022695"/>
    </source>
</evidence>
<dbReference type="Gene3D" id="3.30.70.270">
    <property type="match status" value="1"/>
</dbReference>
<dbReference type="NCBIfam" id="NF010731">
    <property type="entry name" value="PRK14133.1"/>
    <property type="match status" value="1"/>
</dbReference>
<dbReference type="InterPro" id="IPR043128">
    <property type="entry name" value="Rev_trsase/Diguanyl_cyclase"/>
</dbReference>
<comment type="similarity">
    <text evidence="2 16">Belongs to the DNA polymerase type-Y family.</text>
</comment>
<dbReference type="GO" id="GO:0003887">
    <property type="term" value="F:DNA-directed DNA polymerase activity"/>
    <property type="evidence" value="ECO:0007669"/>
    <property type="project" value="UniProtKB-UniRule"/>
</dbReference>
<comment type="subcellular location">
    <subcellularLocation>
        <location evidence="1 16">Cytoplasm</location>
    </subcellularLocation>
</comment>
<dbReference type="GO" id="GO:0003684">
    <property type="term" value="F:damaged DNA binding"/>
    <property type="evidence" value="ECO:0007669"/>
    <property type="project" value="InterPro"/>
</dbReference>
<comment type="cofactor">
    <cofactor evidence="16">
        <name>Mg(2+)</name>
        <dbReference type="ChEBI" id="CHEBI:18420"/>
    </cofactor>
    <text evidence="16">Binds 2 magnesium ions per subunit.</text>
</comment>
<dbReference type="InterPro" id="IPR050116">
    <property type="entry name" value="DNA_polymerase-Y"/>
</dbReference>
<evidence type="ECO:0000256" key="16">
    <source>
        <dbReference type="HAMAP-Rule" id="MF_01113"/>
    </source>
</evidence>
<comment type="function">
    <text evidence="16">Poorly processive, error-prone DNA polymerase involved in untargeted mutagenesis. Copies undamaged DNA at stalled replication forks, which arise in vivo from mismatched or misaligned primer ends. These misaligned primers can be extended by PolIV. Exhibits no 3'-5' exonuclease (proofreading) activity. May be involved in translesional synthesis, in conjunction with the beta clamp from PolIII.</text>
</comment>
<keyword evidence="13 16" id="KW-0238">DNA-binding</keyword>
<evidence type="ECO:0000256" key="15">
    <source>
        <dbReference type="ARBA" id="ARBA00049244"/>
    </source>
</evidence>
<evidence type="ECO:0000256" key="5">
    <source>
        <dbReference type="ARBA" id="ARBA00022490"/>
    </source>
</evidence>
<keyword evidence="8 16" id="KW-0235">DNA replication</keyword>